<dbReference type="InterPro" id="IPR036465">
    <property type="entry name" value="vWFA_dom_sf"/>
</dbReference>
<evidence type="ECO:0000259" key="2">
    <source>
        <dbReference type="Pfam" id="PF13519"/>
    </source>
</evidence>
<dbReference type="Pfam" id="PF13519">
    <property type="entry name" value="VWA_2"/>
    <property type="match status" value="1"/>
</dbReference>
<accession>A0A1F4VFR8</accession>
<sequence length="587" mass="63946">MATRPRPVTRQEVLALAVTDADAFTALRYLRHRENVPSIPELEEKGAEALPGVEGCLLDLYHTLWSPEPQVSDEVPADRRYWWELLGQALKSGAYQELHADTALSELKSVLGTVAMGESVLALVPKEDRQKLREQATAQGEANQAEEQAQQAQTQAQMLQQLADAAAEATGQQGSGQSQGQQGGQPQGGQPSGQLSGGQGQLTSEQAQPSVASDEAMEGALSSGMTQEEARAIADQLAKEAADAKANADSAKQKADLAKAKAEKLAGDLLGEPGSQQAQEKLRELTRIGLQAVRNAQTKVEEVSETIEAWGLEESELTRQGIPQTLGILERMKRNEALKKFASLLGRVRKIASRKARSRIAGEGVRVATVETGRDLKRAQRTELVALVHPALRAKALQRWTRGELRLHGQKVRQKMGHGPVIVCEDGSGSMEGEKQQWAKAATLSLAHYAKLQKRSFGWILFDSVLKLSKVYPQGQMTGQQMLELAEAQAGGGTDFERPLRKAIEMIQEEGLKKADICLITDGECAVSSEFIRFLKTVKKELEINIFVILCDVGSSSIATVQEFADRIELVSKFTAETAEKQIFSHF</sequence>
<dbReference type="InterPro" id="IPR002035">
    <property type="entry name" value="VWF_A"/>
</dbReference>
<dbReference type="GO" id="GO:0005829">
    <property type="term" value="C:cytosol"/>
    <property type="evidence" value="ECO:0007669"/>
    <property type="project" value="TreeGrafter"/>
</dbReference>
<dbReference type="EMBL" id="MEVI01000002">
    <property type="protein sequence ID" value="OGC55543.1"/>
    <property type="molecule type" value="Genomic_DNA"/>
</dbReference>
<dbReference type="Gene3D" id="3.40.50.410">
    <property type="entry name" value="von Willebrand factor, type A domain"/>
    <property type="match status" value="1"/>
</dbReference>
<feature type="region of interest" description="Disordered" evidence="1">
    <location>
        <begin position="132"/>
        <end position="230"/>
    </location>
</feature>
<dbReference type="SUPFAM" id="SSF53300">
    <property type="entry name" value="vWA-like"/>
    <property type="match status" value="1"/>
</dbReference>
<dbReference type="Proteomes" id="UP000176504">
    <property type="component" value="Unassembled WGS sequence"/>
</dbReference>
<feature type="compositionally biased region" description="Gly residues" evidence="1">
    <location>
        <begin position="181"/>
        <end position="200"/>
    </location>
</feature>
<evidence type="ECO:0000313" key="3">
    <source>
        <dbReference type="EMBL" id="OGC55543.1"/>
    </source>
</evidence>
<dbReference type="PANTHER" id="PTHR36846">
    <property type="entry name" value="PROTEIN VIAA"/>
    <property type="match status" value="1"/>
</dbReference>
<feature type="compositionally biased region" description="Low complexity" evidence="1">
    <location>
        <begin position="135"/>
        <end position="180"/>
    </location>
</feature>
<proteinExistence type="predicted"/>
<comment type="caution">
    <text evidence="3">The sequence shown here is derived from an EMBL/GenBank/DDBJ whole genome shotgun (WGS) entry which is preliminary data.</text>
</comment>
<evidence type="ECO:0000256" key="1">
    <source>
        <dbReference type="SAM" id="MobiDB-lite"/>
    </source>
</evidence>
<evidence type="ECO:0000313" key="4">
    <source>
        <dbReference type="Proteomes" id="UP000176504"/>
    </source>
</evidence>
<reference evidence="3 4" key="1">
    <citation type="journal article" date="2016" name="Nat. Commun.">
        <title>Thousands of microbial genomes shed light on interconnected biogeochemical processes in an aquifer system.</title>
        <authorList>
            <person name="Anantharaman K."/>
            <person name="Brown C.T."/>
            <person name="Hug L.A."/>
            <person name="Sharon I."/>
            <person name="Castelle C.J."/>
            <person name="Probst A.J."/>
            <person name="Thomas B.C."/>
            <person name="Singh A."/>
            <person name="Wilkins M.J."/>
            <person name="Karaoz U."/>
            <person name="Brodie E.L."/>
            <person name="Williams K.H."/>
            <person name="Hubbard S.S."/>
            <person name="Banfield J.F."/>
        </authorList>
    </citation>
    <scope>NUCLEOTIDE SEQUENCE [LARGE SCALE GENOMIC DNA]</scope>
</reference>
<dbReference type="AlphaFoldDB" id="A0A1F4VFR8"/>
<dbReference type="PANTHER" id="PTHR36846:SF1">
    <property type="entry name" value="PROTEIN VIAA"/>
    <property type="match status" value="1"/>
</dbReference>
<name>A0A1F4VFR8_UNCKA</name>
<gene>
    <name evidence="3" type="ORF">A3A78_01140</name>
</gene>
<organism evidence="3 4">
    <name type="scientific">candidate division WWE3 bacterium RIFCSPLOWO2_01_FULL_41_18</name>
    <dbReference type="NCBI Taxonomy" id="1802625"/>
    <lineage>
        <taxon>Bacteria</taxon>
        <taxon>Katanobacteria</taxon>
    </lineage>
</organism>
<feature type="domain" description="VWFA" evidence="2">
    <location>
        <begin position="421"/>
        <end position="524"/>
    </location>
</feature>
<protein>
    <recommendedName>
        <fullName evidence="2">VWFA domain-containing protein</fullName>
    </recommendedName>
</protein>